<keyword evidence="2 5" id="KW-0547">Nucleotide-binding</keyword>
<dbReference type="Pfam" id="PF04107">
    <property type="entry name" value="GCS2"/>
    <property type="match status" value="1"/>
</dbReference>
<dbReference type="Proteomes" id="UP001524478">
    <property type="component" value="Unassembled WGS sequence"/>
</dbReference>
<dbReference type="InterPro" id="IPR006336">
    <property type="entry name" value="GCS2"/>
</dbReference>
<dbReference type="GO" id="GO:0016874">
    <property type="term" value="F:ligase activity"/>
    <property type="evidence" value="ECO:0007669"/>
    <property type="project" value="UniProtKB-KW"/>
</dbReference>
<evidence type="ECO:0000256" key="4">
    <source>
        <dbReference type="ARBA" id="ARBA00048819"/>
    </source>
</evidence>
<dbReference type="RefSeq" id="WP_256312162.1">
    <property type="nucleotide sequence ID" value="NZ_JANGAC010000012.1"/>
</dbReference>
<proteinExistence type="inferred from homology"/>
<organism evidence="6 7">
    <name type="scientific">Tissierella carlieri</name>
    <dbReference type="NCBI Taxonomy" id="689904"/>
    <lineage>
        <taxon>Bacteria</taxon>
        <taxon>Bacillati</taxon>
        <taxon>Bacillota</taxon>
        <taxon>Tissierellia</taxon>
        <taxon>Tissierellales</taxon>
        <taxon>Tissierellaceae</taxon>
        <taxon>Tissierella</taxon>
    </lineage>
</organism>
<comment type="similarity">
    <text evidence="5">Belongs to the glutamate--cysteine ligase type 2 family. EgtA subfamily.</text>
</comment>
<keyword evidence="3 5" id="KW-0067">ATP-binding</keyword>
<comment type="caution">
    <text evidence="6">The sequence shown here is derived from an EMBL/GenBank/DDBJ whole genome shotgun (WGS) entry which is preliminary data.</text>
</comment>
<evidence type="ECO:0000256" key="3">
    <source>
        <dbReference type="ARBA" id="ARBA00022840"/>
    </source>
</evidence>
<evidence type="ECO:0000256" key="5">
    <source>
        <dbReference type="PIRNR" id="PIRNR017901"/>
    </source>
</evidence>
<dbReference type="PANTHER" id="PTHR34378">
    <property type="entry name" value="GLUTAMATE--CYSTEINE LIGASE, CHLOROPLASTIC"/>
    <property type="match status" value="1"/>
</dbReference>
<keyword evidence="1 5" id="KW-0436">Ligase</keyword>
<evidence type="ECO:0000256" key="2">
    <source>
        <dbReference type="ARBA" id="ARBA00022741"/>
    </source>
</evidence>
<dbReference type="InterPro" id="IPR014746">
    <property type="entry name" value="Gln_synth/guanido_kin_cat_dom"/>
</dbReference>
<comment type="function">
    <text evidence="5">Catalyzes the synthesis of gamma-glutamylcysteine (gamma-GC).</text>
</comment>
<keyword evidence="7" id="KW-1185">Reference proteome</keyword>
<accession>A0ABT1SD52</accession>
<dbReference type="InterPro" id="IPR035434">
    <property type="entry name" value="GCL_bact_plant"/>
</dbReference>
<name>A0ABT1SD52_9FIRM</name>
<evidence type="ECO:0000313" key="7">
    <source>
        <dbReference type="Proteomes" id="UP001524478"/>
    </source>
</evidence>
<protein>
    <recommendedName>
        <fullName evidence="5">Glutamate--cysteine ligase</fullName>
        <ecNumber evidence="5">6.3.2.2</ecNumber>
    </recommendedName>
</protein>
<dbReference type="Gene3D" id="3.30.590.20">
    <property type="match status" value="1"/>
</dbReference>
<evidence type="ECO:0000313" key="6">
    <source>
        <dbReference type="EMBL" id="MCQ4924414.1"/>
    </source>
</evidence>
<sequence>MNYNRQIEEISNYFRNSEKETEDFKIGIEFEHFIVDKDSLKTISYYGENGVGETLSELEKNGWEGKYEGEYILELSKDNKTITLEPGSQLELSINAKKNIEDIEKEYLEFLEEIIPVLDIKNQGLITTAYHPNTKIEEIKLLPKKRYDLMFNYFKTKGKHAHNMMKGTAALQVSLDYKSEEDYKRKFRIANALSPVLYGLFDNGFYFEGERWNKYNLRTHIWNNCDDDRSGIVDNALEDDFSYKRYAEYILNRPPIFIFKGKDVIPTGEKKVKDIFNPEDYDEKELEHLLTMFFPDVRTKKYIEIRMMDSVPYPLNFGAVALLKEIFYNEENLDKIYDYIKDITLEDIKKAKEDIIENGLNGKLKDRTVLEIGKWIVQLAKEGIDSDEVKYILPLEKIVNEGKNPYEITREKAETGKKESLSWCLLNNLVEVKR</sequence>
<evidence type="ECO:0000256" key="1">
    <source>
        <dbReference type="ARBA" id="ARBA00022598"/>
    </source>
</evidence>
<reference evidence="6 7" key="1">
    <citation type="submission" date="2022-06" db="EMBL/GenBank/DDBJ databases">
        <title>Isolation of gut microbiota from human fecal samples.</title>
        <authorList>
            <person name="Pamer E.G."/>
            <person name="Barat B."/>
            <person name="Waligurski E."/>
            <person name="Medina S."/>
            <person name="Paddock L."/>
            <person name="Mostad J."/>
        </authorList>
    </citation>
    <scope>NUCLEOTIDE SEQUENCE [LARGE SCALE GENOMIC DNA]</scope>
    <source>
        <strain evidence="6 7">DFI.7.95</strain>
    </source>
</reference>
<dbReference type="PANTHER" id="PTHR34378:SF1">
    <property type="entry name" value="GLUTAMATE--CYSTEINE LIGASE, CHLOROPLASTIC"/>
    <property type="match status" value="1"/>
</dbReference>
<dbReference type="EC" id="6.3.2.2" evidence="5"/>
<comment type="catalytic activity">
    <reaction evidence="4 5">
        <text>L-cysteine + L-glutamate + ATP = gamma-L-glutamyl-L-cysteine + ADP + phosphate + H(+)</text>
        <dbReference type="Rhea" id="RHEA:13285"/>
        <dbReference type="ChEBI" id="CHEBI:15378"/>
        <dbReference type="ChEBI" id="CHEBI:29985"/>
        <dbReference type="ChEBI" id="CHEBI:30616"/>
        <dbReference type="ChEBI" id="CHEBI:35235"/>
        <dbReference type="ChEBI" id="CHEBI:43474"/>
        <dbReference type="ChEBI" id="CHEBI:58173"/>
        <dbReference type="ChEBI" id="CHEBI:456216"/>
        <dbReference type="EC" id="6.3.2.2"/>
    </reaction>
</comment>
<gene>
    <name evidence="6" type="ORF">NE686_15030</name>
</gene>
<dbReference type="SUPFAM" id="SSF55931">
    <property type="entry name" value="Glutamine synthetase/guanido kinase"/>
    <property type="match status" value="1"/>
</dbReference>
<dbReference type="EMBL" id="JANGAC010000012">
    <property type="protein sequence ID" value="MCQ4924414.1"/>
    <property type="molecule type" value="Genomic_DNA"/>
</dbReference>
<dbReference type="PIRSF" id="PIRSF017901">
    <property type="entry name" value="GCL"/>
    <property type="match status" value="1"/>
</dbReference>